<evidence type="ECO:0000256" key="1">
    <source>
        <dbReference type="SAM" id="MobiDB-lite"/>
    </source>
</evidence>
<gene>
    <name evidence="3" type="ORF">PUN28_018982</name>
</gene>
<dbReference type="AlphaFoldDB" id="A0AAW2ECW3"/>
<dbReference type="Proteomes" id="UP001430953">
    <property type="component" value="Unassembled WGS sequence"/>
</dbReference>
<feature type="region of interest" description="Disordered" evidence="1">
    <location>
        <begin position="70"/>
        <end position="94"/>
    </location>
</feature>
<protein>
    <recommendedName>
        <fullName evidence="5">Pheromone biosynthesis activating neuropeptide</fullName>
    </recommendedName>
</protein>
<keyword evidence="2" id="KW-0732">Signal</keyword>
<feature type="chain" id="PRO_5043542401" description="Pheromone biosynthesis activating neuropeptide" evidence="2">
    <location>
        <begin position="30"/>
        <end position="182"/>
    </location>
</feature>
<evidence type="ECO:0000313" key="3">
    <source>
        <dbReference type="EMBL" id="KAL0101529.1"/>
    </source>
</evidence>
<evidence type="ECO:0008006" key="5">
    <source>
        <dbReference type="Google" id="ProtNLM"/>
    </source>
</evidence>
<name>A0AAW2ECW3_9HYME</name>
<accession>A0AAW2ECW3</accession>
<proteinExistence type="predicted"/>
<reference evidence="3 4" key="1">
    <citation type="submission" date="2023-03" db="EMBL/GenBank/DDBJ databases">
        <title>High recombination rates correlate with genetic variation in Cardiocondyla obscurior ants.</title>
        <authorList>
            <person name="Errbii M."/>
        </authorList>
    </citation>
    <scope>NUCLEOTIDE SEQUENCE [LARGE SCALE GENOMIC DNA]</scope>
    <source>
        <strain evidence="3">Alpha-2009</strain>
        <tissue evidence="3">Whole body</tissue>
    </source>
</reference>
<feature type="compositionally biased region" description="Basic and acidic residues" evidence="1">
    <location>
        <begin position="83"/>
        <end position="94"/>
    </location>
</feature>
<comment type="caution">
    <text evidence="3">The sequence shown here is derived from an EMBL/GenBank/DDBJ whole genome shotgun (WGS) entry which is preliminary data.</text>
</comment>
<organism evidence="3 4">
    <name type="scientific">Cardiocondyla obscurior</name>
    <dbReference type="NCBI Taxonomy" id="286306"/>
    <lineage>
        <taxon>Eukaryota</taxon>
        <taxon>Metazoa</taxon>
        <taxon>Ecdysozoa</taxon>
        <taxon>Arthropoda</taxon>
        <taxon>Hexapoda</taxon>
        <taxon>Insecta</taxon>
        <taxon>Pterygota</taxon>
        <taxon>Neoptera</taxon>
        <taxon>Endopterygota</taxon>
        <taxon>Hymenoptera</taxon>
        <taxon>Apocrita</taxon>
        <taxon>Aculeata</taxon>
        <taxon>Formicoidea</taxon>
        <taxon>Formicidae</taxon>
        <taxon>Myrmicinae</taxon>
        <taxon>Cardiocondyla</taxon>
    </lineage>
</organism>
<feature type="signal peptide" evidence="2">
    <location>
        <begin position="1"/>
        <end position="29"/>
    </location>
</feature>
<evidence type="ECO:0000256" key="2">
    <source>
        <dbReference type="SAM" id="SignalP"/>
    </source>
</evidence>
<evidence type="ECO:0000313" key="4">
    <source>
        <dbReference type="Proteomes" id="UP001430953"/>
    </source>
</evidence>
<keyword evidence="4" id="KW-1185">Reference proteome</keyword>
<dbReference type="EMBL" id="JADYXP020000024">
    <property type="protein sequence ID" value="KAL0101529.1"/>
    <property type="molecule type" value="Genomic_DNA"/>
</dbReference>
<sequence length="182" mass="19997">MTVIGNPVGRAAVVCVLAMLLCLGSRAHGEYGSREIGTTGGSSDGRSPSNDFGSCIEGKCTKRTTQDITSGMWFGPRLGKRRRPDEKPEASPKFEILDPNPLDGVHLAIVAIPNNDKRQTPQFTPRLGRGSDEDIFSYGDAYEVDEDDRPLPPVFAPRLGRRLPWIPSPRLGRELRNVLQKL</sequence>
<feature type="region of interest" description="Disordered" evidence="1">
    <location>
        <begin position="32"/>
        <end position="58"/>
    </location>
</feature>